<proteinExistence type="predicted"/>
<evidence type="ECO:0000313" key="2">
    <source>
        <dbReference type="Proteomes" id="UP000030649"/>
    </source>
</evidence>
<accession>U1N7W5</accession>
<dbReference type="STRING" id="1238424.J07HQW1_02622"/>
<dbReference type="Proteomes" id="UP000030649">
    <property type="component" value="Unassembled WGS sequence"/>
</dbReference>
<dbReference type="EMBL" id="KE356560">
    <property type="protein sequence ID" value="ERG92578.1"/>
    <property type="molecule type" value="Genomic_DNA"/>
</dbReference>
<reference evidence="1 2" key="1">
    <citation type="journal article" date="2013" name="PLoS ONE">
        <title>Assembly-driven community genomics of a hypersaline microbial ecosystem.</title>
        <authorList>
            <person name="Podell S."/>
            <person name="Ugalde J.A."/>
            <person name="Narasingarao P."/>
            <person name="Banfield J.F."/>
            <person name="Heidelberg K.B."/>
            <person name="Allen E.E."/>
        </authorList>
    </citation>
    <scope>NUCLEOTIDE SEQUENCE [LARGE SCALE GENOMIC DNA]</scope>
    <source>
        <strain evidence="2">J07HQW1</strain>
    </source>
</reference>
<sequence>MVFTIALSGYWLFRRLLQLLGFSTTPSAFDGHIFVMHSDRHDKRYTLTAVGEQLMDQGTDVLLLCSPEAESYRGKWEQRGFATASFVELLGGISLNGWLSAIRTAIQSVRGLEEQAPEEFAAVPGLSVFNLVFLEAVKTQTLLQATDRPTIHTYAPMGYVLAATEFDQIFGYQHGIMYGQESDTGNQEYRRGYPFFAPINYLTWGEPWHDKFWYSTPPDAQLHPTGSPWHEFLSRYETNNDNEYDILFLSSTGRQTAEGERAFEKFVRELINVCERHDWRLRIKLHPKETGDWYADRNWSEYVLSSNPTIQESLV</sequence>
<organism evidence="1 2">
    <name type="scientific">Haloquadratum walsbyi J07HQW1</name>
    <dbReference type="NCBI Taxonomy" id="1238424"/>
    <lineage>
        <taxon>Archaea</taxon>
        <taxon>Methanobacteriati</taxon>
        <taxon>Methanobacteriota</taxon>
        <taxon>Stenosarchaea group</taxon>
        <taxon>Halobacteria</taxon>
        <taxon>Halobacteriales</taxon>
        <taxon>Haloferacaceae</taxon>
        <taxon>Haloquadratum</taxon>
    </lineage>
</organism>
<name>U1N7W5_9EURY</name>
<gene>
    <name evidence="1" type="ORF">J07HQW1_02622</name>
</gene>
<dbReference type="AlphaFoldDB" id="U1N7W5"/>
<dbReference type="HOGENOM" id="CLU_884266_0_0_2"/>
<protein>
    <submittedName>
        <fullName evidence="1">Uncharacterized protein</fullName>
    </submittedName>
</protein>
<evidence type="ECO:0000313" key="1">
    <source>
        <dbReference type="EMBL" id="ERG92578.1"/>
    </source>
</evidence>
<feature type="non-terminal residue" evidence="1">
    <location>
        <position position="315"/>
    </location>
</feature>